<accession>A0A9P5D1D1</accession>
<dbReference type="Proteomes" id="UP000749309">
    <property type="component" value="Unassembled WGS sequence"/>
</dbReference>
<feature type="compositionally biased region" description="Basic and acidic residues" evidence="1">
    <location>
        <begin position="581"/>
        <end position="591"/>
    </location>
</feature>
<sequence length="689" mass="75421">MGKQTVSSRPRAHTTTGTPKQQPHESPRPSNLHHQRAAVYNVPDNVHSPACRGSLREPRRSNTAAANRSRSAGTYAPKRLSPVADKGLPLRGGQARSIHPNKDPRWNEMIGVALSSPTVDLFPVPPTTRITPLSSVVSNSAPTSAPTSASKREVHPGSGGRMQPRASTAPSTVSSTISNTVTAKKPLQRKPSKWKKFGGLFRAKQVESPQNEFFYQVQVNDKPLRPAKSPNFQPQVYIGNQYPSNSMDAVNSSKTSIDSRSQARQTAHHRHQRQRTANGSDPVSRSHLDLCPSSGRSSSPEESPKQARKRTPAKLVKNAEIRRYWNTTTDEPESAPDLLQTTPSGSPFLSVDIPSIEMERYSVMFGGLIDNNAPSLLARRSRALNKLKIPDKEEDNAPLPPPRRATSPGPARSPVFSLFPSTPTDKQSKILGSYCLPRQSPRQKRSNTHPSPHKSLFERWGHDGGRGGLESPQDLQPPVFPNVDDASDGSLYSPTSYDEEYLNPVRLQVNPPVKLVEPDWEMVTPAQNKPNERKPPKNRYPLLSPTPSSNLSEPGEQPNGSIPQIIHPATPPQNGITNHDFTAHPRVDSLRPKTASSCPPSKSGHKQSLSIDSMSDDLHSDIHTAQISIARSVSVSKGQKKILVPVGARTGFLQPGERFVEKRAGIPTQLAVQRGHRHAKSRNALIENA</sequence>
<feature type="compositionally biased region" description="Basic and acidic residues" evidence="1">
    <location>
        <begin position="455"/>
        <end position="465"/>
    </location>
</feature>
<feature type="compositionally biased region" description="Low complexity" evidence="1">
    <location>
        <begin position="171"/>
        <end position="182"/>
    </location>
</feature>
<name>A0A9P5D1D1_9EURO</name>
<feature type="compositionally biased region" description="Low complexity" evidence="1">
    <location>
        <begin position="140"/>
        <end position="149"/>
    </location>
</feature>
<reference evidence="2" key="1">
    <citation type="submission" date="2020-03" db="EMBL/GenBank/DDBJ databases">
        <title>Whole Genome Sequence of Trichophyton interdigitale from India.</title>
        <authorList>
            <person name="Kumar P."/>
        </authorList>
    </citation>
    <scope>NUCLEOTIDE SEQUENCE</scope>
    <source>
        <strain evidence="2">UCMS-IGIB-CI14</strain>
    </source>
</reference>
<evidence type="ECO:0000313" key="3">
    <source>
        <dbReference type="Proteomes" id="UP000749309"/>
    </source>
</evidence>
<feature type="compositionally biased region" description="Polar residues" evidence="1">
    <location>
        <begin position="1"/>
        <end position="21"/>
    </location>
</feature>
<feature type="compositionally biased region" description="Low complexity" evidence="1">
    <location>
        <begin position="292"/>
        <end position="301"/>
    </location>
</feature>
<feature type="region of interest" description="Disordered" evidence="1">
    <location>
        <begin position="1"/>
        <end position="103"/>
    </location>
</feature>
<feature type="region of interest" description="Disordered" evidence="1">
    <location>
        <begin position="225"/>
        <end position="346"/>
    </location>
</feature>
<protein>
    <submittedName>
        <fullName evidence="2">Uncharacterized protein</fullName>
    </submittedName>
</protein>
<feature type="compositionally biased region" description="Polar residues" evidence="1">
    <location>
        <begin position="241"/>
        <end position="260"/>
    </location>
</feature>
<feature type="region of interest" description="Disordered" evidence="1">
    <location>
        <begin position="133"/>
        <end position="190"/>
    </location>
</feature>
<comment type="caution">
    <text evidence="2">The sequence shown here is derived from an EMBL/GenBank/DDBJ whole genome shotgun (WGS) entry which is preliminary data.</text>
</comment>
<feature type="compositionally biased region" description="Low complexity" evidence="1">
    <location>
        <begin position="61"/>
        <end position="72"/>
    </location>
</feature>
<organism evidence="2 3">
    <name type="scientific">Trichophyton interdigitale</name>
    <dbReference type="NCBI Taxonomy" id="101480"/>
    <lineage>
        <taxon>Eukaryota</taxon>
        <taxon>Fungi</taxon>
        <taxon>Dikarya</taxon>
        <taxon>Ascomycota</taxon>
        <taxon>Pezizomycotina</taxon>
        <taxon>Eurotiomycetes</taxon>
        <taxon>Eurotiomycetidae</taxon>
        <taxon>Onygenales</taxon>
        <taxon>Arthrodermataceae</taxon>
        <taxon>Trichophyton</taxon>
    </lineage>
</organism>
<dbReference type="AlphaFoldDB" id="A0A9P5D1D1"/>
<evidence type="ECO:0000313" key="2">
    <source>
        <dbReference type="EMBL" id="KAF3900423.1"/>
    </source>
</evidence>
<feature type="region of interest" description="Disordered" evidence="1">
    <location>
        <begin position="523"/>
        <end position="609"/>
    </location>
</feature>
<feature type="compositionally biased region" description="Polar residues" evidence="1">
    <location>
        <begin position="594"/>
        <end position="609"/>
    </location>
</feature>
<feature type="compositionally biased region" description="Low complexity" evidence="1">
    <location>
        <begin position="541"/>
        <end position="554"/>
    </location>
</feature>
<feature type="region of interest" description="Disordered" evidence="1">
    <location>
        <begin position="387"/>
        <end position="497"/>
    </location>
</feature>
<dbReference type="EMBL" id="JAAQVJ010000014">
    <property type="protein sequence ID" value="KAF3900423.1"/>
    <property type="molecule type" value="Genomic_DNA"/>
</dbReference>
<evidence type="ECO:0000256" key="1">
    <source>
        <dbReference type="SAM" id="MobiDB-lite"/>
    </source>
</evidence>
<gene>
    <name evidence="2" type="ORF">GY632_0826</name>
</gene>
<proteinExistence type="predicted"/>